<evidence type="ECO:0000313" key="2">
    <source>
        <dbReference type="EMBL" id="KAK9759152.1"/>
    </source>
</evidence>
<dbReference type="AlphaFoldDB" id="A0AAW1NMC9"/>
<protein>
    <submittedName>
        <fullName evidence="2">Uncharacterized protein</fullName>
    </submittedName>
</protein>
<feature type="compositionally biased region" description="Basic and acidic residues" evidence="1">
    <location>
        <begin position="107"/>
        <end position="120"/>
    </location>
</feature>
<reference evidence="2 3" key="1">
    <citation type="journal article" date="2024" name="BMC Genomics">
        <title>De novo assembly and annotation of Popillia japonica's genome with initial clues to its potential as an invasive pest.</title>
        <authorList>
            <person name="Cucini C."/>
            <person name="Boschi S."/>
            <person name="Funari R."/>
            <person name="Cardaioli E."/>
            <person name="Iannotti N."/>
            <person name="Marturano G."/>
            <person name="Paoli F."/>
            <person name="Bruttini M."/>
            <person name="Carapelli A."/>
            <person name="Frati F."/>
            <person name="Nardi F."/>
        </authorList>
    </citation>
    <scope>NUCLEOTIDE SEQUENCE [LARGE SCALE GENOMIC DNA]</scope>
    <source>
        <strain evidence="2">DMR45628</strain>
    </source>
</reference>
<evidence type="ECO:0000256" key="1">
    <source>
        <dbReference type="SAM" id="MobiDB-lite"/>
    </source>
</evidence>
<keyword evidence="3" id="KW-1185">Reference proteome</keyword>
<proteinExistence type="predicted"/>
<accession>A0AAW1NMC9</accession>
<feature type="region of interest" description="Disordered" evidence="1">
    <location>
        <begin position="107"/>
        <end position="165"/>
    </location>
</feature>
<dbReference type="Proteomes" id="UP001458880">
    <property type="component" value="Unassembled WGS sequence"/>
</dbReference>
<name>A0AAW1NMC9_POPJA</name>
<evidence type="ECO:0000313" key="3">
    <source>
        <dbReference type="Proteomes" id="UP001458880"/>
    </source>
</evidence>
<sequence>MYWSDNVQKRVLAELLRPRLYNAKLGTMTHHAWYWVKKTQYMDPPVGQKLLIEALIRHYPTEVEDILLGATIETVDPTEVEDILLGATIETVEGLINLLERIQARDKMSNSRDNRHEHPRNLHHMNRGRGQGQDRGHGRGGRYRNRSLSSGPGNEEMQKHATGRAKRICATTVVNDEDDLLHETPKPDRDTQLAERREYVQQLSLMMKTIYCMKHEEEIGDSSQQALVIPKIEIGIDNWG</sequence>
<comment type="caution">
    <text evidence="2">The sequence shown here is derived from an EMBL/GenBank/DDBJ whole genome shotgun (WGS) entry which is preliminary data.</text>
</comment>
<dbReference type="EMBL" id="JASPKY010000001">
    <property type="protein sequence ID" value="KAK9759152.1"/>
    <property type="molecule type" value="Genomic_DNA"/>
</dbReference>
<organism evidence="2 3">
    <name type="scientific">Popillia japonica</name>
    <name type="common">Japanese beetle</name>
    <dbReference type="NCBI Taxonomy" id="7064"/>
    <lineage>
        <taxon>Eukaryota</taxon>
        <taxon>Metazoa</taxon>
        <taxon>Ecdysozoa</taxon>
        <taxon>Arthropoda</taxon>
        <taxon>Hexapoda</taxon>
        <taxon>Insecta</taxon>
        <taxon>Pterygota</taxon>
        <taxon>Neoptera</taxon>
        <taxon>Endopterygota</taxon>
        <taxon>Coleoptera</taxon>
        <taxon>Polyphaga</taxon>
        <taxon>Scarabaeiformia</taxon>
        <taxon>Scarabaeidae</taxon>
        <taxon>Rutelinae</taxon>
        <taxon>Popillia</taxon>
    </lineage>
</organism>
<gene>
    <name evidence="2" type="ORF">QE152_g164</name>
</gene>